<dbReference type="SUPFAM" id="SSF103501">
    <property type="entry name" value="Respiratory nitrate reductase 1 gamma chain"/>
    <property type="match status" value="1"/>
</dbReference>
<evidence type="ECO:0000313" key="9">
    <source>
        <dbReference type="EMBL" id="HIQ30055.1"/>
    </source>
</evidence>
<feature type="transmembrane region" description="Helical" evidence="7">
    <location>
        <begin position="133"/>
        <end position="151"/>
    </location>
</feature>
<dbReference type="GO" id="GO:0016491">
    <property type="term" value="F:oxidoreductase activity"/>
    <property type="evidence" value="ECO:0007669"/>
    <property type="project" value="UniProtKB-KW"/>
</dbReference>
<feature type="transmembrane region" description="Helical" evidence="7">
    <location>
        <begin position="238"/>
        <end position="262"/>
    </location>
</feature>
<accession>A0A832ZWB2</accession>
<dbReference type="InterPro" id="IPR036197">
    <property type="entry name" value="NarG-like_sf"/>
</dbReference>
<feature type="transmembrane region" description="Helical" evidence="7">
    <location>
        <begin position="205"/>
        <end position="226"/>
    </location>
</feature>
<reference evidence="9" key="1">
    <citation type="journal article" date="2020" name="ISME J.">
        <title>Gammaproteobacteria mediating utilization of methyl-, sulfur- and petroleum organic compounds in deep ocean hydrothermal plumes.</title>
        <authorList>
            <person name="Zhou Z."/>
            <person name="Liu Y."/>
            <person name="Pan J."/>
            <person name="Cron B.R."/>
            <person name="Toner B.M."/>
            <person name="Anantharaman K."/>
            <person name="Breier J.A."/>
            <person name="Dick G.J."/>
            <person name="Li M."/>
        </authorList>
    </citation>
    <scope>NUCLEOTIDE SEQUENCE</scope>
    <source>
        <strain evidence="9">SZUA-1515</strain>
    </source>
</reference>
<comment type="caution">
    <text evidence="9">The sequence shown here is derived from an EMBL/GenBank/DDBJ whole genome shotgun (WGS) entry which is preliminary data.</text>
</comment>
<gene>
    <name evidence="9" type="ORF">EYH45_05770</name>
</gene>
<proteinExistence type="predicted"/>
<evidence type="ECO:0000256" key="4">
    <source>
        <dbReference type="ARBA" id="ARBA00022989"/>
    </source>
</evidence>
<feature type="transmembrane region" description="Helical" evidence="7">
    <location>
        <begin position="7"/>
        <end position="30"/>
    </location>
</feature>
<name>A0A832ZWB2_CALS0</name>
<keyword evidence="3 7" id="KW-0812">Transmembrane</keyword>
<dbReference type="AlphaFoldDB" id="A0A832ZWB2"/>
<protein>
    <recommendedName>
        <fullName evidence="8">NarG-like domain-containing protein</fullName>
    </recommendedName>
</protein>
<keyword evidence="5" id="KW-0560">Oxidoreductase</keyword>
<dbReference type="GO" id="GO:0005886">
    <property type="term" value="C:plasma membrane"/>
    <property type="evidence" value="ECO:0007669"/>
    <property type="project" value="UniProtKB-SubCell"/>
</dbReference>
<evidence type="ECO:0000256" key="7">
    <source>
        <dbReference type="SAM" id="Phobius"/>
    </source>
</evidence>
<dbReference type="Proteomes" id="UP000608579">
    <property type="component" value="Unassembled WGS sequence"/>
</dbReference>
<keyword evidence="4 7" id="KW-1133">Transmembrane helix</keyword>
<feature type="transmembrane region" description="Helical" evidence="7">
    <location>
        <begin position="50"/>
        <end position="68"/>
    </location>
</feature>
<comment type="subcellular location">
    <subcellularLocation>
        <location evidence="1">Cell membrane</location>
        <topology evidence="1">Multi-pass membrane protein</topology>
    </subcellularLocation>
</comment>
<dbReference type="Gene3D" id="1.20.950.20">
    <property type="entry name" value="Transmembrane di-heme cytochromes, Chain C"/>
    <property type="match status" value="1"/>
</dbReference>
<evidence type="ECO:0000256" key="5">
    <source>
        <dbReference type="ARBA" id="ARBA00023002"/>
    </source>
</evidence>
<organism evidence="9 10">
    <name type="scientific">Caldiarchaeum subterraneum</name>
    <dbReference type="NCBI Taxonomy" id="311458"/>
    <lineage>
        <taxon>Archaea</taxon>
        <taxon>Nitrososphaerota</taxon>
        <taxon>Candidatus Caldarchaeales</taxon>
        <taxon>Candidatus Caldarchaeaceae</taxon>
        <taxon>Candidatus Caldarchaeum</taxon>
    </lineage>
</organism>
<evidence type="ECO:0000256" key="1">
    <source>
        <dbReference type="ARBA" id="ARBA00004651"/>
    </source>
</evidence>
<keyword evidence="6 7" id="KW-0472">Membrane</keyword>
<evidence type="ECO:0000256" key="6">
    <source>
        <dbReference type="ARBA" id="ARBA00023136"/>
    </source>
</evidence>
<dbReference type="EMBL" id="DQVM01000112">
    <property type="protein sequence ID" value="HIQ30055.1"/>
    <property type="molecule type" value="Genomic_DNA"/>
</dbReference>
<evidence type="ECO:0000313" key="10">
    <source>
        <dbReference type="Proteomes" id="UP000608579"/>
    </source>
</evidence>
<keyword evidence="2" id="KW-1003">Cell membrane</keyword>
<evidence type="ECO:0000256" key="3">
    <source>
        <dbReference type="ARBA" id="ARBA00022692"/>
    </source>
</evidence>
<evidence type="ECO:0000259" key="8">
    <source>
        <dbReference type="Pfam" id="PF02665"/>
    </source>
</evidence>
<evidence type="ECO:0000256" key="2">
    <source>
        <dbReference type="ARBA" id="ARBA00022475"/>
    </source>
</evidence>
<feature type="transmembrane region" description="Helical" evidence="7">
    <location>
        <begin position="171"/>
        <end position="193"/>
    </location>
</feature>
<sequence length="278" mass="30879">MNRSLYNLLTWGSTAAVTLLLIAMWINLYIIHSSGNVVQIDRNTIISKNIVDAAGITALIIVIIGVVTRIRKKNVAIMVQEIMQEIRNYESKAANGGGKAAINWPAVKTVLRVGIYEVLLLGKLGRCEDFQQWLSHFMIMWGFIGLGITTTLDAIVNFDAVPLPLLHPVRILGNVSGIIFMAGLTLAITRRLFSPDVFSTTTKSDWAFLIAMYGTGATGFLVQWYADLANYLGTAVSYIIHLIFVAVLLVTAPWTKFIHALWRPSWIIYSRLLALRGK</sequence>
<feature type="domain" description="NarG-like" evidence="8">
    <location>
        <begin position="170"/>
        <end position="242"/>
    </location>
</feature>
<dbReference type="InterPro" id="IPR023234">
    <property type="entry name" value="NarG-like_domain"/>
</dbReference>
<dbReference type="Pfam" id="PF02665">
    <property type="entry name" value="Nitrate_red_gam"/>
    <property type="match status" value="1"/>
</dbReference>